<evidence type="ECO:0000313" key="1">
    <source>
        <dbReference type="EMBL" id="EKU91963.1"/>
    </source>
</evidence>
<dbReference type="HOGENOM" id="CLU_3076854_0_0_10"/>
<evidence type="ECO:0000313" key="2">
    <source>
        <dbReference type="Proteomes" id="UP000009872"/>
    </source>
</evidence>
<dbReference type="Proteomes" id="UP000009872">
    <property type="component" value="Unassembled WGS sequence"/>
</dbReference>
<dbReference type="PATRIC" id="fig|742727.4.peg.948"/>
<accession>K9E5U3</accession>
<proteinExistence type="predicted"/>
<dbReference type="RefSeq" id="WP_009128520.1">
    <property type="nucleotide sequence ID" value="NZ_JH992940.1"/>
</dbReference>
<sequence length="52" mass="6126">MFYIILQQQITNCASNKFLSASWPDKTNPKYYTGWGHWGQKFTPSLAHTRVY</sequence>
<comment type="caution">
    <text evidence="1">The sequence shown here is derived from an EMBL/GenBank/DDBJ whole genome shotgun (WGS) entry which is preliminary data.</text>
</comment>
<protein>
    <submittedName>
        <fullName evidence="1">Uncharacterized protein</fullName>
    </submittedName>
</protein>
<dbReference type="EMBL" id="ADLF01000003">
    <property type="protein sequence ID" value="EKU91963.1"/>
    <property type="molecule type" value="Genomic_DNA"/>
</dbReference>
<keyword evidence="2" id="KW-1185">Reference proteome</keyword>
<dbReference type="AlphaFoldDB" id="K9E5U3"/>
<gene>
    <name evidence="1" type="ORF">HMPREF9447_00949</name>
</gene>
<name>K9E5U3_9BACE</name>
<reference evidence="1 2" key="1">
    <citation type="submission" date="2012-09" db="EMBL/GenBank/DDBJ databases">
        <title>The Genome Sequence of Bacteroides oleiciplenus YIT 12058.</title>
        <authorList>
            <consortium name="The Broad Institute Genome Sequencing Platform"/>
            <person name="Earl A."/>
            <person name="Ward D."/>
            <person name="Feldgarden M."/>
            <person name="Gevers D."/>
            <person name="Morotomi M."/>
            <person name="Walker B."/>
            <person name="Young S.K."/>
            <person name="Zeng Q."/>
            <person name="Gargeya S."/>
            <person name="Fitzgerald M."/>
            <person name="Haas B."/>
            <person name="Abouelleil A."/>
            <person name="Alvarado L."/>
            <person name="Arachchi H.M."/>
            <person name="Berlin A.M."/>
            <person name="Chapman S.B."/>
            <person name="Goldberg J."/>
            <person name="Griggs A."/>
            <person name="Gujja S."/>
            <person name="Hansen M."/>
            <person name="Howarth C."/>
            <person name="Imamovic A."/>
            <person name="Larimer J."/>
            <person name="McCowen C."/>
            <person name="Montmayeur A."/>
            <person name="Murphy C."/>
            <person name="Neiman D."/>
            <person name="Pearson M."/>
            <person name="Priest M."/>
            <person name="Roberts A."/>
            <person name="Saif S."/>
            <person name="Shea T."/>
            <person name="Sisk P."/>
            <person name="Sykes S."/>
            <person name="Wortman J."/>
            <person name="Nusbaum C."/>
            <person name="Birren B."/>
        </authorList>
    </citation>
    <scope>NUCLEOTIDE SEQUENCE [LARGE SCALE GENOMIC DNA]</scope>
    <source>
        <strain evidence="1 2">YIT 12058</strain>
    </source>
</reference>
<organism evidence="1 2">
    <name type="scientific">Bacteroides oleiciplenus YIT 12058</name>
    <dbReference type="NCBI Taxonomy" id="742727"/>
    <lineage>
        <taxon>Bacteria</taxon>
        <taxon>Pseudomonadati</taxon>
        <taxon>Bacteroidota</taxon>
        <taxon>Bacteroidia</taxon>
        <taxon>Bacteroidales</taxon>
        <taxon>Bacteroidaceae</taxon>
        <taxon>Bacteroides</taxon>
    </lineage>
</organism>